<evidence type="ECO:0000256" key="5">
    <source>
        <dbReference type="ARBA" id="ARBA00022840"/>
    </source>
</evidence>
<keyword evidence="5 7" id="KW-0067">ATP-binding</keyword>
<name>A0A061S6M5_9CHLO</name>
<proteinExistence type="inferred from homology"/>
<accession>A0A061S6M5</accession>
<dbReference type="GO" id="GO:0061631">
    <property type="term" value="F:ubiquitin conjugating enzyme activity"/>
    <property type="evidence" value="ECO:0007669"/>
    <property type="project" value="UniProtKB-EC"/>
</dbReference>
<feature type="domain" description="UBC core" evidence="9">
    <location>
        <begin position="10"/>
        <end position="156"/>
    </location>
</feature>
<reference evidence="10" key="1">
    <citation type="submission" date="2014-05" db="EMBL/GenBank/DDBJ databases">
        <title>The transcriptome of the halophilic microalga Tetraselmis sp. GSL018 isolated from the Great Salt Lake, Utah.</title>
        <authorList>
            <person name="Jinkerson R.E."/>
            <person name="D'Adamo S."/>
            <person name="Posewitz M.C."/>
        </authorList>
    </citation>
    <scope>NUCLEOTIDE SEQUENCE</scope>
    <source>
        <strain evidence="10">GSL018</strain>
    </source>
</reference>
<evidence type="ECO:0000256" key="6">
    <source>
        <dbReference type="PROSITE-ProRule" id="PRU10133"/>
    </source>
</evidence>
<dbReference type="PANTHER" id="PTHR24067">
    <property type="entry name" value="UBIQUITIN-CONJUGATING ENZYME E2"/>
    <property type="match status" value="1"/>
</dbReference>
<feature type="non-terminal residue" evidence="10">
    <location>
        <position position="212"/>
    </location>
</feature>
<dbReference type="CDD" id="cd23804">
    <property type="entry name" value="UBCc_UBE2S"/>
    <property type="match status" value="1"/>
</dbReference>
<dbReference type="GO" id="GO:0005524">
    <property type="term" value="F:ATP binding"/>
    <property type="evidence" value="ECO:0007669"/>
    <property type="project" value="UniProtKB-UniRule"/>
</dbReference>
<feature type="compositionally biased region" description="Basic and acidic residues" evidence="8">
    <location>
        <begin position="191"/>
        <end position="212"/>
    </location>
</feature>
<evidence type="ECO:0000256" key="7">
    <source>
        <dbReference type="RuleBase" id="RU362109"/>
    </source>
</evidence>
<gene>
    <name evidence="10" type="ORF">TSPGSL018_14684</name>
</gene>
<keyword evidence="4 7" id="KW-0833">Ubl conjugation pathway</keyword>
<protein>
    <recommendedName>
        <fullName evidence="1">E2 ubiquitin-conjugating enzyme</fullName>
        <ecNumber evidence="1">2.3.2.23</ecNumber>
    </recommendedName>
</protein>
<evidence type="ECO:0000259" key="9">
    <source>
        <dbReference type="PROSITE" id="PS50127"/>
    </source>
</evidence>
<dbReference type="InterPro" id="IPR050113">
    <property type="entry name" value="Ub_conjugating_enzyme"/>
</dbReference>
<dbReference type="EMBL" id="GBEZ01006793">
    <property type="protein sequence ID" value="JAC78624.1"/>
    <property type="molecule type" value="Transcribed_RNA"/>
</dbReference>
<evidence type="ECO:0000256" key="1">
    <source>
        <dbReference type="ARBA" id="ARBA00012486"/>
    </source>
</evidence>
<evidence type="ECO:0000256" key="2">
    <source>
        <dbReference type="ARBA" id="ARBA00022679"/>
    </source>
</evidence>
<dbReference type="InterPro" id="IPR016135">
    <property type="entry name" value="UBQ-conjugating_enzyme/RWD"/>
</dbReference>
<dbReference type="PROSITE" id="PS00183">
    <property type="entry name" value="UBC_1"/>
    <property type="match status" value="1"/>
</dbReference>
<feature type="region of interest" description="Disordered" evidence="8">
    <location>
        <begin position="173"/>
        <end position="212"/>
    </location>
</feature>
<evidence type="ECO:0000256" key="8">
    <source>
        <dbReference type="SAM" id="MobiDB-lite"/>
    </source>
</evidence>
<evidence type="ECO:0000256" key="4">
    <source>
        <dbReference type="ARBA" id="ARBA00022786"/>
    </source>
</evidence>
<dbReference type="InterPro" id="IPR023313">
    <property type="entry name" value="UBQ-conjugating_AS"/>
</dbReference>
<dbReference type="Gene3D" id="3.10.110.10">
    <property type="entry name" value="Ubiquitin Conjugating Enzyme"/>
    <property type="match status" value="1"/>
</dbReference>
<dbReference type="SUPFAM" id="SSF54495">
    <property type="entry name" value="UBC-like"/>
    <property type="match status" value="1"/>
</dbReference>
<comment type="similarity">
    <text evidence="7">Belongs to the ubiquitin-conjugating enzyme family.</text>
</comment>
<feature type="active site" description="Glycyl thioester intermediate" evidence="6">
    <location>
        <position position="94"/>
    </location>
</feature>
<organism evidence="10">
    <name type="scientific">Tetraselmis sp. GSL018</name>
    <dbReference type="NCBI Taxonomy" id="582737"/>
    <lineage>
        <taxon>Eukaryota</taxon>
        <taxon>Viridiplantae</taxon>
        <taxon>Chlorophyta</taxon>
        <taxon>core chlorophytes</taxon>
        <taxon>Chlorodendrophyceae</taxon>
        <taxon>Chlorodendrales</taxon>
        <taxon>Chlorodendraceae</taxon>
        <taxon>Tetraselmis</taxon>
    </lineage>
</organism>
<dbReference type="InterPro" id="IPR000608">
    <property type="entry name" value="UBC"/>
</dbReference>
<dbReference type="EC" id="2.3.2.23" evidence="1"/>
<keyword evidence="2" id="KW-0808">Transferase</keyword>
<evidence type="ECO:0000256" key="3">
    <source>
        <dbReference type="ARBA" id="ARBA00022741"/>
    </source>
</evidence>
<sequence length="212" mass="23418">MTTVSSLSNVALSQLMKELRELDKKPCEGIKVQINEENLTDIQAEIEGPVGTPYEGGVFRVRLVLPHDFPQSAPKGHFLTKIFHPNVATAGEICVNVLKKDWKPDLGIRHVLLVIRCLLIEPFAESALNEEAGRLLLEDYEEYSRHAKLMTSIHAQGLNRPTPLTASGANCAVERQRSDSNSGELSPAVKKTKDNKGNVKKAAGDKKRSLKR</sequence>
<dbReference type="FunFam" id="3.10.110.10:FF:000031">
    <property type="entry name" value="Ubiquitin-conjugating enzyme E2 22"/>
    <property type="match status" value="1"/>
</dbReference>
<dbReference type="AlphaFoldDB" id="A0A061S6M5"/>
<dbReference type="Pfam" id="PF00179">
    <property type="entry name" value="UQ_con"/>
    <property type="match status" value="1"/>
</dbReference>
<evidence type="ECO:0000313" key="10">
    <source>
        <dbReference type="EMBL" id="JAC78624.1"/>
    </source>
</evidence>
<dbReference type="SMART" id="SM00212">
    <property type="entry name" value="UBCc"/>
    <property type="match status" value="1"/>
</dbReference>
<keyword evidence="3 7" id="KW-0547">Nucleotide-binding</keyword>
<dbReference type="PROSITE" id="PS50127">
    <property type="entry name" value="UBC_2"/>
    <property type="match status" value="1"/>
</dbReference>